<evidence type="ECO:0000256" key="6">
    <source>
        <dbReference type="SAM" id="MobiDB-lite"/>
    </source>
</evidence>
<dbReference type="PANTHER" id="PTHR23271:SF1">
    <property type="entry name" value="U3 SMALL NUCLEOLAR RNA-ASSOCIATED PROTEIN 6 HOMOLOG"/>
    <property type="match status" value="1"/>
</dbReference>
<feature type="region of interest" description="Disordered" evidence="6">
    <location>
        <begin position="205"/>
        <end position="230"/>
    </location>
</feature>
<dbReference type="AlphaFoldDB" id="A0A5C3KZ00"/>
<evidence type="ECO:0000256" key="2">
    <source>
        <dbReference type="ARBA" id="ARBA00010734"/>
    </source>
</evidence>
<protein>
    <submittedName>
        <fullName evidence="8">U3 snoRNP protein</fullName>
    </submittedName>
</protein>
<dbReference type="Pfam" id="PF08640">
    <property type="entry name" value="U3_assoc_6"/>
    <property type="match status" value="1"/>
</dbReference>
<organism evidence="8 9">
    <name type="scientific">Coprinopsis marcescibilis</name>
    <name type="common">Agaric fungus</name>
    <name type="synonym">Psathyrella marcescibilis</name>
    <dbReference type="NCBI Taxonomy" id="230819"/>
    <lineage>
        <taxon>Eukaryota</taxon>
        <taxon>Fungi</taxon>
        <taxon>Dikarya</taxon>
        <taxon>Basidiomycota</taxon>
        <taxon>Agaricomycotina</taxon>
        <taxon>Agaricomycetes</taxon>
        <taxon>Agaricomycetidae</taxon>
        <taxon>Agaricales</taxon>
        <taxon>Agaricineae</taxon>
        <taxon>Psathyrellaceae</taxon>
        <taxon>Coprinopsis</taxon>
    </lineage>
</organism>
<dbReference type="Gene3D" id="1.25.40.10">
    <property type="entry name" value="Tetratricopeptide repeat domain"/>
    <property type="match status" value="1"/>
</dbReference>
<dbReference type="InterPro" id="IPR011990">
    <property type="entry name" value="TPR-like_helical_dom_sf"/>
</dbReference>
<dbReference type="GO" id="GO:0034388">
    <property type="term" value="C:Pwp2p-containing subcomplex of 90S preribosome"/>
    <property type="evidence" value="ECO:0007669"/>
    <property type="project" value="TreeGrafter"/>
</dbReference>
<keyword evidence="4" id="KW-0677">Repeat</keyword>
<reference evidence="8 9" key="1">
    <citation type="journal article" date="2019" name="Nat. Ecol. Evol.">
        <title>Megaphylogeny resolves global patterns of mushroom evolution.</title>
        <authorList>
            <person name="Varga T."/>
            <person name="Krizsan K."/>
            <person name="Foldi C."/>
            <person name="Dima B."/>
            <person name="Sanchez-Garcia M."/>
            <person name="Sanchez-Ramirez S."/>
            <person name="Szollosi G.J."/>
            <person name="Szarkandi J.G."/>
            <person name="Papp V."/>
            <person name="Albert L."/>
            <person name="Andreopoulos W."/>
            <person name="Angelini C."/>
            <person name="Antonin V."/>
            <person name="Barry K.W."/>
            <person name="Bougher N.L."/>
            <person name="Buchanan P."/>
            <person name="Buyck B."/>
            <person name="Bense V."/>
            <person name="Catcheside P."/>
            <person name="Chovatia M."/>
            <person name="Cooper J."/>
            <person name="Damon W."/>
            <person name="Desjardin D."/>
            <person name="Finy P."/>
            <person name="Geml J."/>
            <person name="Haridas S."/>
            <person name="Hughes K."/>
            <person name="Justo A."/>
            <person name="Karasinski D."/>
            <person name="Kautmanova I."/>
            <person name="Kiss B."/>
            <person name="Kocsube S."/>
            <person name="Kotiranta H."/>
            <person name="LaButti K.M."/>
            <person name="Lechner B.E."/>
            <person name="Liimatainen K."/>
            <person name="Lipzen A."/>
            <person name="Lukacs Z."/>
            <person name="Mihaltcheva S."/>
            <person name="Morgado L.N."/>
            <person name="Niskanen T."/>
            <person name="Noordeloos M.E."/>
            <person name="Ohm R.A."/>
            <person name="Ortiz-Santana B."/>
            <person name="Ovrebo C."/>
            <person name="Racz N."/>
            <person name="Riley R."/>
            <person name="Savchenko A."/>
            <person name="Shiryaev A."/>
            <person name="Soop K."/>
            <person name="Spirin V."/>
            <person name="Szebenyi C."/>
            <person name="Tomsovsky M."/>
            <person name="Tulloss R.E."/>
            <person name="Uehling J."/>
            <person name="Grigoriev I.V."/>
            <person name="Vagvolgyi C."/>
            <person name="Papp T."/>
            <person name="Martin F.M."/>
            <person name="Miettinen O."/>
            <person name="Hibbett D.S."/>
            <person name="Nagy L.G."/>
        </authorList>
    </citation>
    <scope>NUCLEOTIDE SEQUENCE [LARGE SCALE GENOMIC DNA]</scope>
    <source>
        <strain evidence="8 9">CBS 121175</strain>
    </source>
</reference>
<comment type="similarity">
    <text evidence="2">Belongs to the UTP6 family.</text>
</comment>
<dbReference type="OrthoDB" id="28112at2759"/>
<evidence type="ECO:0000259" key="7">
    <source>
        <dbReference type="Pfam" id="PF08640"/>
    </source>
</evidence>
<evidence type="ECO:0000313" key="9">
    <source>
        <dbReference type="Proteomes" id="UP000307440"/>
    </source>
</evidence>
<dbReference type="STRING" id="230819.A0A5C3KZ00"/>
<sequence length="660" mass="74935">MERVQFQQEQMLPELRDLVERSLFTQKEIKHIIKQRTTFESALVRRVAKKADYIRYISYEMDLELLRRKRLERLDLPKAPSSISDYAFVRRQFLVFERALKRFKSDVGLWSQYIQVAKREGARALVGRITARALQMHPNNPTFYILAASHELDNLSPSGARALLQRGIRVNPDSVDLWKEYVKMELGFIEGLRRRWEVLGLKATNTTQKGKQKASDQDIDLENGGDQADDIVMGPAPGIKGEEDGDSVEGAESRRQIMDGAIVKSVIQSAAKALPKVDLFVSLETVISEYPSPPALQHSLLEYVYDTLGRTLPRDPKSMEVRANRHLGRPTPKKGVELIEGLQRANEEMVNTIGEKGEEPLLEVYAKFVEHWYSRFDDSDLKTYLISSLTGLVQKTQTSPSLLAGHIRLLMQSPSVSPAKVRRTAQKYTSRVPQSSRVWLARLAAEDKYGKQEGDDTAAMNVWAEARKRVVSNEENANEIWLWGIEGRNVGDIEGRKRLLRESLKTPSLQEIHEVLLMHYVTVLEAACRTPESGMTSDQGQGWTKWLDGVRHMAQRYLTTGKVWQRTFEVGAGENEVGEGSKGTDEKGSVLEEIYGYWRQKDEVGARTAWARWLLTHGKGIEASRIVVQGRQSLSEVDSAELEERWQEILDSNMSIVADN</sequence>
<dbReference type="Proteomes" id="UP000307440">
    <property type="component" value="Unassembled WGS sequence"/>
</dbReference>
<dbReference type="SUPFAM" id="SSF48452">
    <property type="entry name" value="TPR-like"/>
    <property type="match status" value="1"/>
</dbReference>
<gene>
    <name evidence="8" type="ORF">FA15DRAFT_590245</name>
</gene>
<keyword evidence="5" id="KW-0539">Nucleus</keyword>
<evidence type="ECO:0000256" key="5">
    <source>
        <dbReference type="ARBA" id="ARBA00023242"/>
    </source>
</evidence>
<evidence type="ECO:0000256" key="3">
    <source>
        <dbReference type="ARBA" id="ARBA00022552"/>
    </source>
</evidence>
<dbReference type="InterPro" id="IPR055347">
    <property type="entry name" value="UTP6_N"/>
</dbReference>
<feature type="compositionally biased region" description="Acidic residues" evidence="6">
    <location>
        <begin position="217"/>
        <end position="229"/>
    </location>
</feature>
<evidence type="ECO:0000313" key="8">
    <source>
        <dbReference type="EMBL" id="TFK25525.1"/>
    </source>
</evidence>
<dbReference type="InterPro" id="IPR013949">
    <property type="entry name" value="Utp6"/>
</dbReference>
<dbReference type="GO" id="GO:0000462">
    <property type="term" value="P:maturation of SSU-rRNA from tricistronic rRNA transcript (SSU-rRNA, 5.8S rRNA, LSU-rRNA)"/>
    <property type="evidence" value="ECO:0007669"/>
    <property type="project" value="InterPro"/>
</dbReference>
<dbReference type="GO" id="GO:0030515">
    <property type="term" value="F:snoRNA binding"/>
    <property type="evidence" value="ECO:0007669"/>
    <property type="project" value="InterPro"/>
</dbReference>
<evidence type="ECO:0000256" key="4">
    <source>
        <dbReference type="ARBA" id="ARBA00022737"/>
    </source>
</evidence>
<dbReference type="InterPro" id="IPR003107">
    <property type="entry name" value="HAT"/>
</dbReference>
<name>A0A5C3KZ00_COPMA</name>
<keyword evidence="3" id="KW-0698">rRNA processing</keyword>
<dbReference type="GO" id="GO:0032040">
    <property type="term" value="C:small-subunit processome"/>
    <property type="evidence" value="ECO:0007669"/>
    <property type="project" value="TreeGrafter"/>
</dbReference>
<keyword evidence="9" id="KW-1185">Reference proteome</keyword>
<proteinExistence type="inferred from homology"/>
<evidence type="ECO:0000256" key="1">
    <source>
        <dbReference type="ARBA" id="ARBA00004604"/>
    </source>
</evidence>
<dbReference type="EMBL" id="ML210185">
    <property type="protein sequence ID" value="TFK25525.1"/>
    <property type="molecule type" value="Genomic_DNA"/>
</dbReference>
<feature type="domain" description="U3 small nucleolar RNA-associated protein 6 N-terminal" evidence="7">
    <location>
        <begin position="9"/>
        <end position="91"/>
    </location>
</feature>
<accession>A0A5C3KZ00</accession>
<comment type="subcellular location">
    <subcellularLocation>
        <location evidence="1">Nucleus</location>
        <location evidence="1">Nucleolus</location>
    </subcellularLocation>
</comment>
<dbReference type="PANTHER" id="PTHR23271">
    <property type="entry name" value="HEPATOCELLULAR CARCINOMA-ASSOCIATED ANTIGEN 66"/>
    <property type="match status" value="1"/>
</dbReference>
<dbReference type="SMART" id="SM00386">
    <property type="entry name" value="HAT"/>
    <property type="match status" value="4"/>
</dbReference>